<dbReference type="Proteomes" id="UP000283513">
    <property type="component" value="Unassembled WGS sequence"/>
</dbReference>
<sequence>MKKNIFDSKYVTKKKSGVSSSFLMVFMAVLGVFIMMIMDVNFNTNHNRIRKVTQIEREYLLLMESDGCLPMADMTNLRQKLIDLGYVENISISAPTSPVTYGEEIVLQIDCDMQFEDVEIKDLFHISKKPFMVRKTFKEETTAKH</sequence>
<evidence type="ECO:0000313" key="3">
    <source>
        <dbReference type="Proteomes" id="UP000283513"/>
    </source>
</evidence>
<dbReference type="RefSeq" id="WP_118599140.1">
    <property type="nucleotide sequence ID" value="NZ_QSHO01000020.1"/>
</dbReference>
<keyword evidence="1" id="KW-1133">Transmembrane helix</keyword>
<feature type="transmembrane region" description="Helical" evidence="1">
    <location>
        <begin position="21"/>
        <end position="38"/>
    </location>
</feature>
<comment type="caution">
    <text evidence="2">The sequence shown here is derived from an EMBL/GenBank/DDBJ whole genome shotgun (WGS) entry which is preliminary data.</text>
</comment>
<protein>
    <submittedName>
        <fullName evidence="2">Uncharacterized protein</fullName>
    </submittedName>
</protein>
<keyword evidence="1" id="KW-0472">Membrane</keyword>
<keyword evidence="1" id="KW-0812">Transmembrane</keyword>
<dbReference type="EMBL" id="QSHO01000020">
    <property type="protein sequence ID" value="RHC13539.1"/>
    <property type="molecule type" value="Genomic_DNA"/>
</dbReference>
<evidence type="ECO:0000313" key="2">
    <source>
        <dbReference type="EMBL" id="RHC13539.1"/>
    </source>
</evidence>
<name>A0A413YWV6_9FIRM</name>
<reference evidence="2 3" key="1">
    <citation type="submission" date="2018-08" db="EMBL/GenBank/DDBJ databases">
        <title>A genome reference for cultivated species of the human gut microbiota.</title>
        <authorList>
            <person name="Zou Y."/>
            <person name="Xue W."/>
            <person name="Luo G."/>
        </authorList>
    </citation>
    <scope>NUCLEOTIDE SEQUENCE [LARGE SCALE GENOMIC DNA]</scope>
    <source>
        <strain evidence="2 3">AM37-1AC</strain>
    </source>
</reference>
<dbReference type="AlphaFoldDB" id="A0A413YWV6"/>
<gene>
    <name evidence="2" type="ORF">DW856_17250</name>
</gene>
<evidence type="ECO:0000256" key="1">
    <source>
        <dbReference type="SAM" id="Phobius"/>
    </source>
</evidence>
<organism evidence="2 3">
    <name type="scientific">Roseburia intestinalis</name>
    <dbReference type="NCBI Taxonomy" id="166486"/>
    <lineage>
        <taxon>Bacteria</taxon>
        <taxon>Bacillati</taxon>
        <taxon>Bacillota</taxon>
        <taxon>Clostridia</taxon>
        <taxon>Lachnospirales</taxon>
        <taxon>Lachnospiraceae</taxon>
        <taxon>Roseburia</taxon>
    </lineage>
</organism>
<proteinExistence type="predicted"/>
<accession>A0A413YWV6</accession>